<dbReference type="EMBL" id="MWML01000359">
    <property type="protein sequence ID" value="TCG03667.1"/>
    <property type="molecule type" value="Genomic_DNA"/>
</dbReference>
<proteinExistence type="predicted"/>
<protein>
    <recommendedName>
        <fullName evidence="3">Antitoxin Xre/MbcA/ParS-like toxin-binding domain-containing protein</fullName>
    </recommendedName>
</protein>
<dbReference type="Proteomes" id="UP000294200">
    <property type="component" value="Unassembled WGS sequence"/>
</dbReference>
<evidence type="ECO:0008006" key="3">
    <source>
        <dbReference type="Google" id="ProtNLM"/>
    </source>
</evidence>
<evidence type="ECO:0000313" key="2">
    <source>
        <dbReference type="Proteomes" id="UP000294200"/>
    </source>
</evidence>
<name>A0A4R0X9V3_9BURK</name>
<keyword evidence="2" id="KW-1185">Reference proteome</keyword>
<evidence type="ECO:0000313" key="1">
    <source>
        <dbReference type="EMBL" id="TCG03667.1"/>
    </source>
</evidence>
<sequence>MTEIQTLADEASGLYAALEQTGSRAMGVLRSSDPELVDELLATFESGTQSVHWLVSRTIGFGDSSALELLAQGERQSVIQLLKNLRDGIFA</sequence>
<dbReference type="AlphaFoldDB" id="A0A4R0X9V3"/>
<gene>
    <name evidence="1" type="ORF">BZM27_46675</name>
</gene>
<reference evidence="1 2" key="1">
    <citation type="submission" date="2017-02" db="EMBL/GenBank/DDBJ databases">
        <title>Paraburkholderia sophoroidis sp. nov. and Paraburkholderia steynii sp. nov. rhizobial symbionts of the fynbos legume Hypocalyptus sophoroides.</title>
        <authorList>
            <person name="Steenkamp E.T."/>
            <person name="Beukes C.W."/>
            <person name="Van Zyl E."/>
            <person name="Avontuur J."/>
            <person name="Chan W.Y."/>
            <person name="Hassen A."/>
            <person name="Palmer M."/>
            <person name="Mthombeni L."/>
            <person name="Phalane F."/>
            <person name="Sereme K."/>
            <person name="Venter S.N."/>
        </authorList>
    </citation>
    <scope>NUCLEOTIDE SEQUENCE [LARGE SCALE GENOMIC DNA]</scope>
    <source>
        <strain evidence="1 2">HC1.1ba</strain>
    </source>
</reference>
<comment type="caution">
    <text evidence="1">The sequence shown here is derived from an EMBL/GenBank/DDBJ whole genome shotgun (WGS) entry which is preliminary data.</text>
</comment>
<accession>A0A4R0X9V3</accession>
<organism evidence="1 2">
    <name type="scientific">Paraburkholderia steynii</name>
    <dbReference type="NCBI Taxonomy" id="1245441"/>
    <lineage>
        <taxon>Bacteria</taxon>
        <taxon>Pseudomonadati</taxon>
        <taxon>Pseudomonadota</taxon>
        <taxon>Betaproteobacteria</taxon>
        <taxon>Burkholderiales</taxon>
        <taxon>Burkholderiaceae</taxon>
        <taxon>Paraburkholderia</taxon>
    </lineage>
</organism>